<dbReference type="InterPro" id="IPR003782">
    <property type="entry name" value="SCO1/SenC"/>
</dbReference>
<evidence type="ECO:0000256" key="2">
    <source>
        <dbReference type="ARBA" id="ARBA00023008"/>
    </source>
</evidence>
<keyword evidence="2 3" id="KW-0186">Copper</keyword>
<dbReference type="GO" id="GO:0046872">
    <property type="term" value="F:metal ion binding"/>
    <property type="evidence" value="ECO:0007669"/>
    <property type="project" value="UniProtKB-KW"/>
</dbReference>
<reference evidence="6 7" key="1">
    <citation type="submission" date="2020-07" db="EMBL/GenBank/DDBJ databases">
        <title>Genomic analyses of the natural microbiome of Caenorhabditis elegans.</title>
        <authorList>
            <person name="Samuel B."/>
        </authorList>
    </citation>
    <scope>NUCLEOTIDE SEQUENCE [LARGE SCALE GENOMIC DNA]</scope>
    <source>
        <strain evidence="6 7">BIGb0408</strain>
    </source>
</reference>
<feature type="binding site" evidence="3">
    <location>
        <position position="80"/>
    </location>
    <ligand>
        <name>Cu cation</name>
        <dbReference type="ChEBI" id="CHEBI:23378"/>
    </ligand>
</feature>
<feature type="domain" description="Thioredoxin" evidence="5">
    <location>
        <begin position="42"/>
        <end position="204"/>
    </location>
</feature>
<organism evidence="6 7">
    <name type="scientific">Phytopseudomonas flavescens</name>
    <dbReference type="NCBI Taxonomy" id="29435"/>
    <lineage>
        <taxon>Bacteria</taxon>
        <taxon>Pseudomonadati</taxon>
        <taxon>Pseudomonadota</taxon>
        <taxon>Gammaproteobacteria</taxon>
        <taxon>Pseudomonadales</taxon>
        <taxon>Pseudomonadaceae</taxon>
        <taxon>Phytopseudomonas</taxon>
    </lineage>
</organism>
<feature type="disulfide bond" description="Redox-active" evidence="4">
    <location>
        <begin position="80"/>
        <end position="84"/>
    </location>
</feature>
<keyword evidence="4" id="KW-1015">Disulfide bond</keyword>
<dbReference type="Pfam" id="PF02630">
    <property type="entry name" value="SCO1-SenC"/>
    <property type="match status" value="1"/>
</dbReference>
<gene>
    <name evidence="6" type="ORF">FHR27_000898</name>
</gene>
<comment type="caution">
    <text evidence="6">The sequence shown here is derived from an EMBL/GenBank/DDBJ whole genome shotgun (WGS) entry which is preliminary data.</text>
</comment>
<protein>
    <submittedName>
        <fullName evidence="6">Protein SCO1/2</fullName>
    </submittedName>
</protein>
<name>A0A7Y9XJ07_9GAMM</name>
<evidence type="ECO:0000256" key="3">
    <source>
        <dbReference type="PIRSR" id="PIRSR603782-1"/>
    </source>
</evidence>
<dbReference type="AlphaFoldDB" id="A0A7Y9XJ07"/>
<dbReference type="InterPro" id="IPR036249">
    <property type="entry name" value="Thioredoxin-like_sf"/>
</dbReference>
<feature type="binding site" evidence="3">
    <location>
        <position position="84"/>
    </location>
    <ligand>
        <name>Cu cation</name>
        <dbReference type="ChEBI" id="CHEBI:23378"/>
    </ligand>
</feature>
<keyword evidence="7" id="KW-1185">Reference proteome</keyword>
<dbReference type="PANTHER" id="PTHR12151">
    <property type="entry name" value="ELECTRON TRANSPORT PROTIN SCO1/SENC FAMILY MEMBER"/>
    <property type="match status" value="1"/>
</dbReference>
<dbReference type="InterPro" id="IPR013766">
    <property type="entry name" value="Thioredoxin_domain"/>
</dbReference>
<sequence>MMRRLLLFFTAACVVGAGVAYWAFKEAPLDEAELASADIVLMPSPRELPGVQLATMDGQAFGPKFFAGKWTLVLFGYTFCPDICPTALSELRQVYLALPPESRELMGVTMVSVDPNRDTPERAQQYVTYFDPSFTAMTGELAAVQHASSVIGLPFVPGDTSQPNYPVVHTGNLALIDPEGKQVGYVRGPLKVKELIETLPKLFSSAGP</sequence>
<proteinExistence type="inferred from homology"/>
<dbReference type="PANTHER" id="PTHR12151:SF25">
    <property type="entry name" value="LINALOOL DEHYDRATASE_ISOMERASE DOMAIN-CONTAINING PROTEIN"/>
    <property type="match status" value="1"/>
</dbReference>
<comment type="similarity">
    <text evidence="1">Belongs to the SCO1/2 family.</text>
</comment>
<evidence type="ECO:0000256" key="4">
    <source>
        <dbReference type="PIRSR" id="PIRSR603782-2"/>
    </source>
</evidence>
<evidence type="ECO:0000259" key="5">
    <source>
        <dbReference type="PROSITE" id="PS51352"/>
    </source>
</evidence>
<evidence type="ECO:0000313" key="7">
    <source>
        <dbReference type="Proteomes" id="UP000578688"/>
    </source>
</evidence>
<dbReference type="Gene3D" id="3.40.30.10">
    <property type="entry name" value="Glutaredoxin"/>
    <property type="match status" value="1"/>
</dbReference>
<dbReference type="Proteomes" id="UP000578688">
    <property type="component" value="Unassembled WGS sequence"/>
</dbReference>
<dbReference type="SUPFAM" id="SSF52833">
    <property type="entry name" value="Thioredoxin-like"/>
    <property type="match status" value="1"/>
</dbReference>
<accession>A0A7Y9XJ07</accession>
<evidence type="ECO:0000256" key="1">
    <source>
        <dbReference type="ARBA" id="ARBA00010996"/>
    </source>
</evidence>
<dbReference type="CDD" id="cd02968">
    <property type="entry name" value="SCO"/>
    <property type="match status" value="1"/>
</dbReference>
<dbReference type="PROSITE" id="PS51352">
    <property type="entry name" value="THIOREDOXIN_2"/>
    <property type="match status" value="1"/>
</dbReference>
<keyword evidence="3" id="KW-0479">Metal-binding</keyword>
<evidence type="ECO:0000313" key="6">
    <source>
        <dbReference type="EMBL" id="NYH72288.1"/>
    </source>
</evidence>
<feature type="binding site" evidence="3">
    <location>
        <position position="169"/>
    </location>
    <ligand>
        <name>Cu cation</name>
        <dbReference type="ChEBI" id="CHEBI:23378"/>
    </ligand>
</feature>
<dbReference type="EMBL" id="JACBYV010000001">
    <property type="protein sequence ID" value="NYH72288.1"/>
    <property type="molecule type" value="Genomic_DNA"/>
</dbReference>